<dbReference type="OrthoDB" id="102977at2759"/>
<dbReference type="EMBL" id="CAADRA010004022">
    <property type="protein sequence ID" value="VFT84351.1"/>
    <property type="molecule type" value="Genomic_DNA"/>
</dbReference>
<dbReference type="PANTHER" id="PTHR33206:SF1">
    <property type="entry name" value="DNA-DIRECTED DNA POLYMERASE"/>
    <property type="match status" value="1"/>
</dbReference>
<protein>
    <submittedName>
        <fullName evidence="4">Aste57867_19665 protein</fullName>
    </submittedName>
    <submittedName>
        <fullName evidence="3">Aste57867_7439 protein</fullName>
    </submittedName>
</protein>
<dbReference type="Gene3D" id="3.30.40.220">
    <property type="match status" value="1"/>
</dbReference>
<dbReference type="EMBL" id="VJMH01006663">
    <property type="protein sequence ID" value="KAF0688759.1"/>
    <property type="molecule type" value="Genomic_DNA"/>
</dbReference>
<evidence type="ECO:0000313" key="4">
    <source>
        <dbReference type="EMBL" id="VFT96365.1"/>
    </source>
</evidence>
<reference evidence="3 5" key="1">
    <citation type="submission" date="2019-03" db="EMBL/GenBank/DDBJ databases">
        <authorList>
            <person name="Gaulin E."/>
            <person name="Dumas B."/>
        </authorList>
    </citation>
    <scope>NUCLEOTIDE SEQUENCE [LARGE SCALE GENOMIC DNA]</scope>
    <source>
        <strain evidence="3">CBS 568.67</strain>
    </source>
</reference>
<gene>
    <name evidence="3" type="primary">Aste57867_7439</name>
    <name evidence="4" type="synonym">Aste57867_19665</name>
    <name evidence="2" type="ORF">As57867_007413</name>
    <name evidence="1" type="ORF">As57867_019600</name>
    <name evidence="4" type="ORF">ASTE57867_19665</name>
    <name evidence="3" type="ORF">ASTE57867_7439</name>
</gene>
<proteinExistence type="predicted"/>
<dbReference type="PANTHER" id="PTHR33206">
    <property type="entry name" value="PROTEIN CBG10425"/>
    <property type="match status" value="1"/>
</dbReference>
<dbReference type="EMBL" id="CAADRA010006685">
    <property type="protein sequence ID" value="VFT96365.1"/>
    <property type="molecule type" value="Genomic_DNA"/>
</dbReference>
<dbReference type="EMBL" id="VJMH01004010">
    <property type="protein sequence ID" value="KAF0704080.1"/>
    <property type="molecule type" value="Genomic_DNA"/>
</dbReference>
<evidence type="ECO:0000313" key="2">
    <source>
        <dbReference type="EMBL" id="KAF0704080.1"/>
    </source>
</evidence>
<evidence type="ECO:0000313" key="3">
    <source>
        <dbReference type="EMBL" id="VFT84351.1"/>
    </source>
</evidence>
<dbReference type="AlphaFoldDB" id="A0A485KIB6"/>
<dbReference type="Proteomes" id="UP000332933">
    <property type="component" value="Unassembled WGS sequence"/>
</dbReference>
<organism evidence="3 5">
    <name type="scientific">Aphanomyces stellatus</name>
    <dbReference type="NCBI Taxonomy" id="120398"/>
    <lineage>
        <taxon>Eukaryota</taxon>
        <taxon>Sar</taxon>
        <taxon>Stramenopiles</taxon>
        <taxon>Oomycota</taxon>
        <taxon>Saprolegniomycetes</taxon>
        <taxon>Saprolegniales</taxon>
        <taxon>Verrucalvaceae</taxon>
        <taxon>Aphanomyces</taxon>
    </lineage>
</organism>
<reference evidence="1" key="2">
    <citation type="submission" date="2019-06" db="EMBL/GenBank/DDBJ databases">
        <title>Genomics analysis of Aphanomyces spp. identifies a new class of oomycete effector associated with host adaptation.</title>
        <authorList>
            <person name="Gaulin E."/>
        </authorList>
    </citation>
    <scope>NUCLEOTIDE SEQUENCE</scope>
    <source>
        <strain evidence="1">CBS 578.67</strain>
    </source>
</reference>
<name>A0A485KIB6_9STRA</name>
<sequence>MPPVISKFDEASKYRQELYRHAKMLRLAVTWKMTTSAMEKLIKTRRAKVQKQALDESKPVLKNGLNYSQVQGLRSLGINVEVKRQRLSVKTHSDVSNRLVWTSFLTPQRLRSLSMIHNIPLETLKAAVSSKDRSGENNTVKTNYVDDKSRKQWEYRNWTEARFLADAERHLRERKTTFKVNIARGFRYFNVRTQESTIYEANIANTAIFELPFVINRRTDINAFFQAVNANGLSTTPLLGASSDKFEAIVEYHLVIYDTGSPIGNMAAAMPDIIKNDVNIMNPRIQYEKCIFACIAYDGLYKANEKVKIRPEELSMPAKDMFKTWCAFNKKEYSFKLYKETQGLDLMQFDALEECFGVGIECYRLDEESAKYIRFRETTKLHGNVISLVIHDGHAMYVRSPSKLLAVYECKKCRMLFNTRIQRNDHQKNNCDELSLVTYVKKPTVYKPNDNTILKLQVKYGTSEEKCESYVGSDDDEPGCPFIGGLSVKGEKDDNVKDDHYHDHFMTYDLEVIQKPRVVEETVVGMPEKKSNTIIINDHVPVSVSIYNTLTDETIHLENEDPKQLIDDMVNEFTKGSKEIWKYNAKKWKGLVYAMGHKNKDMRNASKPKYDAYISDLKALDKAFHSVPIIGFNSGSYDMNTIKSYIFTSLLNRMASGVKKPIKNGNKYMCVATSAFKLMDITTYLGAGTSYEKFLKAYGVVCTCGDFQTCTCGMGKGFFPFEYVTSYDVLNQTELPPQNAFNSKLKKTTMSDFEYARVQFVWMYYRMKTLKDLLRWYNDCDVKPLAEAIKIQRKFYKKYELDMFQDGVSLPGLAEKIMYKKAFKDLPMMGGVRHGFELTEEDNKKFQSSQKLTVTLDTMNENLAAQEFKCFTCECRLSKRRLRVMLKRNTELERDDSYVSFICKSCDRESVKCDDVFEGLKRMKKTKSIKFEIGNSDDLTLFKQGHKCFTCRCALSLGMSTAVNGYNARFEDDENGKFLICLACTFDMDDLLGKDIDNEDKQRRVLYQMTYGKEFKFPMKRFEGYKAQDLKASRKCTVTHSKVQQIMSNQSYKRYLCNFFLTKDTASVDRINNSIGHSNDNIKIACISCNVARKDMSPHAFKKMKFEQFHRNRLVHSIDEAQKEVYEMMKANTSIAGGPAIIYKRFAEAMKTYIRAINWQGNADEKAKLCKKIIGFDANALYLWALSGVMPCGRLTKEETYEGIVDDFANDKVFGFLQCDIPVPDHLKERFSEMAPIFKNVEIDPTEEIIGKHMFDYNQSRGIKRRRRLVS</sequence>
<evidence type="ECO:0000313" key="5">
    <source>
        <dbReference type="Proteomes" id="UP000332933"/>
    </source>
</evidence>
<evidence type="ECO:0000313" key="1">
    <source>
        <dbReference type="EMBL" id="KAF0688759.1"/>
    </source>
</evidence>
<keyword evidence="5" id="KW-1185">Reference proteome</keyword>
<accession>A0A485KIB6</accession>